<gene>
    <name evidence="2" type="ORF">I598_2422</name>
</gene>
<evidence type="ECO:0000256" key="1">
    <source>
        <dbReference type="SAM" id="Phobius"/>
    </source>
</evidence>
<dbReference type="KEGG" id="ido:I598_2422"/>
<dbReference type="Proteomes" id="UP000076794">
    <property type="component" value="Chromosome"/>
</dbReference>
<keyword evidence="3" id="KW-1185">Reference proteome</keyword>
<evidence type="ECO:0000313" key="2">
    <source>
        <dbReference type="EMBL" id="ANC31959.1"/>
    </source>
</evidence>
<protein>
    <submittedName>
        <fullName evidence="2">Uncharacterized protein</fullName>
    </submittedName>
</protein>
<proteinExistence type="predicted"/>
<organism evidence="2 3">
    <name type="scientific">Isoptericola dokdonensis DS-3</name>
    <dbReference type="NCBI Taxonomy" id="1300344"/>
    <lineage>
        <taxon>Bacteria</taxon>
        <taxon>Bacillati</taxon>
        <taxon>Actinomycetota</taxon>
        <taxon>Actinomycetes</taxon>
        <taxon>Micrococcales</taxon>
        <taxon>Promicromonosporaceae</taxon>
        <taxon>Isoptericola</taxon>
    </lineage>
</organism>
<keyword evidence="1" id="KW-1133">Transmembrane helix</keyword>
<reference evidence="2 3" key="1">
    <citation type="submission" date="2016-01" db="EMBL/GenBank/DDBJ databases">
        <title>Complete genome sequence of a soil Actinobacterium, Isoptericola dokdonensis DS-3.</title>
        <authorList>
            <person name="Kwon S.-K."/>
            <person name="Kim J.F."/>
        </authorList>
    </citation>
    <scope>NUCLEOTIDE SEQUENCE [LARGE SCALE GENOMIC DNA]</scope>
    <source>
        <strain evidence="2 3">DS-3</strain>
    </source>
</reference>
<name>A0A168FJL6_9MICO</name>
<sequence>MNSEVTGNWILPIVVFAVVLAIALFSGTSVVLSMVAAAVALALTFGVVVLLDRRRTDRRAR</sequence>
<feature type="transmembrane region" description="Helical" evidence="1">
    <location>
        <begin position="31"/>
        <end position="51"/>
    </location>
</feature>
<keyword evidence="1" id="KW-0472">Membrane</keyword>
<dbReference type="AlphaFoldDB" id="A0A168FJL6"/>
<feature type="transmembrane region" description="Helical" evidence="1">
    <location>
        <begin position="7"/>
        <end position="25"/>
    </location>
</feature>
<keyword evidence="1" id="KW-0812">Transmembrane</keyword>
<evidence type="ECO:0000313" key="3">
    <source>
        <dbReference type="Proteomes" id="UP000076794"/>
    </source>
</evidence>
<dbReference type="PATRIC" id="fig|1300344.3.peg.2428"/>
<accession>A0A168FJL6</accession>
<dbReference type="RefSeq" id="WP_068203161.1">
    <property type="nucleotide sequence ID" value="NZ_CP014209.1"/>
</dbReference>
<dbReference type="EMBL" id="CP014209">
    <property type="protein sequence ID" value="ANC31959.1"/>
    <property type="molecule type" value="Genomic_DNA"/>
</dbReference>